<proteinExistence type="predicted"/>
<dbReference type="InterPro" id="IPR019481">
    <property type="entry name" value="TFIIIC_triple_barrel"/>
</dbReference>
<reference evidence="3" key="1">
    <citation type="journal article" date="2023" name="G3 (Bethesda)">
        <title>Whole genome assembly and annotation of the endangered Caribbean coral Acropora cervicornis.</title>
        <authorList>
            <person name="Selwyn J.D."/>
            <person name="Vollmer S.V."/>
        </authorList>
    </citation>
    <scope>NUCLEOTIDE SEQUENCE</scope>
    <source>
        <strain evidence="3">K2</strain>
    </source>
</reference>
<evidence type="ECO:0000313" key="4">
    <source>
        <dbReference type="Proteomes" id="UP001249851"/>
    </source>
</evidence>
<dbReference type="AlphaFoldDB" id="A0AAD9VE63"/>
<sequence length="130" mass="15106">MNDDDWEEEEHLVVIELKGVIDNKFLYNCKSANWRLLEIDSDQPLLQIGNYTFTGQFKESIGTHVLFEELDSTDDQGTKKLKYKCNTTKTLEMNRVFLTKKDKAEKETEKEVGSSTHDEVENQIAEVNQE</sequence>
<evidence type="ECO:0000313" key="3">
    <source>
        <dbReference type="EMBL" id="KAK2571171.1"/>
    </source>
</evidence>
<evidence type="ECO:0000256" key="1">
    <source>
        <dbReference type="SAM" id="MobiDB-lite"/>
    </source>
</evidence>
<dbReference type="Proteomes" id="UP001249851">
    <property type="component" value="Unassembled WGS sequence"/>
</dbReference>
<dbReference type="PANTHER" id="PTHR21860:SF2">
    <property type="entry name" value="GENERAL TRANSCRIPTION FACTOR 3C POLYPEPTIDE 6"/>
    <property type="match status" value="1"/>
</dbReference>
<dbReference type="EMBL" id="JARQWQ010000006">
    <property type="protein sequence ID" value="KAK2571171.1"/>
    <property type="molecule type" value="Genomic_DNA"/>
</dbReference>
<keyword evidence="4" id="KW-1185">Reference proteome</keyword>
<comment type="caution">
    <text evidence="3">The sequence shown here is derived from an EMBL/GenBank/DDBJ whole genome shotgun (WGS) entry which is preliminary data.</text>
</comment>
<gene>
    <name evidence="3" type="ORF">P5673_003735</name>
</gene>
<feature type="region of interest" description="Disordered" evidence="1">
    <location>
        <begin position="102"/>
        <end position="130"/>
    </location>
</feature>
<feature type="domain" description="Transcription factor TFIIIC triple barrel" evidence="2">
    <location>
        <begin position="7"/>
        <end position="98"/>
    </location>
</feature>
<dbReference type="Gene3D" id="2.60.40.4370">
    <property type="match status" value="1"/>
</dbReference>
<protein>
    <submittedName>
        <fullName evidence="3">General transcription factor 3C polypeptide 6</fullName>
    </submittedName>
</protein>
<dbReference type="PANTHER" id="PTHR21860">
    <property type="entry name" value="TRANSCRIPTION INITIATION FACTOR IIIC TFIIIC , POLYPEPTIDE 6-RELATED"/>
    <property type="match status" value="1"/>
</dbReference>
<dbReference type="FunFam" id="2.60.40.4370:FF:000003">
    <property type="entry name" value="General transcription factor 3C polypeptide, putative"/>
    <property type="match status" value="1"/>
</dbReference>
<dbReference type="GO" id="GO:0000127">
    <property type="term" value="C:transcription factor TFIIIC complex"/>
    <property type="evidence" value="ECO:0007669"/>
    <property type="project" value="TreeGrafter"/>
</dbReference>
<dbReference type="Pfam" id="PF10419">
    <property type="entry name" value="TFIIIC_sub6"/>
    <property type="match status" value="1"/>
</dbReference>
<evidence type="ECO:0000259" key="2">
    <source>
        <dbReference type="Pfam" id="PF10419"/>
    </source>
</evidence>
<organism evidence="3 4">
    <name type="scientific">Acropora cervicornis</name>
    <name type="common">Staghorn coral</name>
    <dbReference type="NCBI Taxonomy" id="6130"/>
    <lineage>
        <taxon>Eukaryota</taxon>
        <taxon>Metazoa</taxon>
        <taxon>Cnidaria</taxon>
        <taxon>Anthozoa</taxon>
        <taxon>Hexacorallia</taxon>
        <taxon>Scleractinia</taxon>
        <taxon>Astrocoeniina</taxon>
        <taxon>Acroporidae</taxon>
        <taxon>Acropora</taxon>
    </lineage>
</organism>
<reference evidence="3" key="2">
    <citation type="journal article" date="2023" name="Science">
        <title>Genomic signatures of disease resistance in endangered staghorn corals.</title>
        <authorList>
            <person name="Vollmer S.V."/>
            <person name="Selwyn J.D."/>
            <person name="Despard B.A."/>
            <person name="Roesel C.L."/>
        </authorList>
    </citation>
    <scope>NUCLEOTIDE SEQUENCE</scope>
    <source>
        <strain evidence="3">K2</strain>
    </source>
</reference>
<dbReference type="GO" id="GO:0006383">
    <property type="term" value="P:transcription by RNA polymerase III"/>
    <property type="evidence" value="ECO:0007669"/>
    <property type="project" value="InterPro"/>
</dbReference>
<dbReference type="InterPro" id="IPR042771">
    <property type="entry name" value="GTF3C6-like"/>
</dbReference>
<accession>A0AAD9VE63</accession>
<name>A0AAD9VE63_ACRCE</name>
<feature type="compositionally biased region" description="Basic and acidic residues" evidence="1">
    <location>
        <begin position="102"/>
        <end position="120"/>
    </location>
</feature>